<sequence>MDAPAAVRTGRSCGHAYCSACLRRFWAGSPGGWPTCPSPGCGSAVAEGVAAGVLGELLAARARAPPGGAHTCPSSDDGTPTAAATATAAWALGRVGLCTHCAAPVERVGGCDVVVCTACGDTFAWAPLWAPAAAAGVFGAPPDAVRAAADGAAVRVTVGTPPAPAPHGRPPRALLTCVCVVAAFAVAMLPLGFIYGLVLWATGNSSLSWIAVAVAVGLVSREGVRWGRRRREGGGGGREPRCRDARRRRRWGRRRHRQWRRGGGEGYG</sequence>
<dbReference type="EMBL" id="KV918827">
    <property type="protein sequence ID" value="OSX77829.1"/>
    <property type="molecule type" value="Genomic_DNA"/>
</dbReference>
<keyword evidence="2" id="KW-0863">Zinc-finger</keyword>
<evidence type="ECO:0000256" key="4">
    <source>
        <dbReference type="SAM" id="MobiDB-lite"/>
    </source>
</evidence>
<protein>
    <recommendedName>
        <fullName evidence="8">RING-type domain-containing protein</fullName>
    </recommendedName>
</protein>
<gene>
    <name evidence="6" type="ORF">BU14_0131s0012</name>
</gene>
<keyword evidence="5" id="KW-0812">Transmembrane</keyword>
<dbReference type="InterPro" id="IPR017907">
    <property type="entry name" value="Znf_RING_CS"/>
</dbReference>
<dbReference type="SUPFAM" id="SSF57850">
    <property type="entry name" value="RING/U-box"/>
    <property type="match status" value="2"/>
</dbReference>
<keyword evidence="3" id="KW-0862">Zinc</keyword>
<keyword evidence="7" id="KW-1185">Reference proteome</keyword>
<evidence type="ECO:0000256" key="5">
    <source>
        <dbReference type="SAM" id="Phobius"/>
    </source>
</evidence>
<evidence type="ECO:0008006" key="8">
    <source>
        <dbReference type="Google" id="ProtNLM"/>
    </source>
</evidence>
<feature type="region of interest" description="Disordered" evidence="4">
    <location>
        <begin position="228"/>
        <end position="255"/>
    </location>
</feature>
<keyword evidence="1" id="KW-0479">Metal-binding</keyword>
<evidence type="ECO:0000256" key="2">
    <source>
        <dbReference type="ARBA" id="ARBA00022771"/>
    </source>
</evidence>
<feature type="compositionally biased region" description="Basic residues" evidence="4">
    <location>
        <begin position="244"/>
        <end position="255"/>
    </location>
</feature>
<dbReference type="PROSITE" id="PS00518">
    <property type="entry name" value="ZF_RING_1"/>
    <property type="match status" value="1"/>
</dbReference>
<evidence type="ECO:0000313" key="7">
    <source>
        <dbReference type="Proteomes" id="UP000218209"/>
    </source>
</evidence>
<dbReference type="Gene3D" id="1.20.120.1750">
    <property type="match status" value="1"/>
</dbReference>
<dbReference type="AlphaFoldDB" id="A0A1X6PA94"/>
<dbReference type="GO" id="GO:0008270">
    <property type="term" value="F:zinc ion binding"/>
    <property type="evidence" value="ECO:0007669"/>
    <property type="project" value="UniProtKB-KW"/>
</dbReference>
<organism evidence="6 7">
    <name type="scientific">Porphyra umbilicalis</name>
    <name type="common">Purple laver</name>
    <name type="synonym">Red alga</name>
    <dbReference type="NCBI Taxonomy" id="2786"/>
    <lineage>
        <taxon>Eukaryota</taxon>
        <taxon>Rhodophyta</taxon>
        <taxon>Bangiophyceae</taxon>
        <taxon>Bangiales</taxon>
        <taxon>Bangiaceae</taxon>
        <taxon>Porphyra</taxon>
    </lineage>
</organism>
<reference evidence="6 7" key="1">
    <citation type="submission" date="2017-03" db="EMBL/GenBank/DDBJ databases">
        <title>WGS assembly of Porphyra umbilicalis.</title>
        <authorList>
            <person name="Brawley S.H."/>
            <person name="Blouin N.A."/>
            <person name="Ficko-Blean E."/>
            <person name="Wheeler G.L."/>
            <person name="Lohr M."/>
            <person name="Goodson H.V."/>
            <person name="Jenkins J.W."/>
            <person name="Blaby-Haas C.E."/>
            <person name="Helliwell K.E."/>
            <person name="Chan C."/>
            <person name="Marriage T."/>
            <person name="Bhattacharya D."/>
            <person name="Klein A.S."/>
            <person name="Badis Y."/>
            <person name="Brodie J."/>
            <person name="Cao Y."/>
            <person name="Collen J."/>
            <person name="Dittami S.M."/>
            <person name="Gachon C.M."/>
            <person name="Green B.R."/>
            <person name="Karpowicz S."/>
            <person name="Kim J.W."/>
            <person name="Kudahl U."/>
            <person name="Lin S."/>
            <person name="Michel G."/>
            <person name="Mittag M."/>
            <person name="Olson B.J."/>
            <person name="Pangilinan J."/>
            <person name="Peng Y."/>
            <person name="Qiu H."/>
            <person name="Shu S."/>
            <person name="Singer J.T."/>
            <person name="Smith A.G."/>
            <person name="Sprecher B.N."/>
            <person name="Wagner V."/>
            <person name="Wang W."/>
            <person name="Wang Z.-Y."/>
            <person name="Yan J."/>
            <person name="Yarish C."/>
            <person name="Zoeuner-Riek S."/>
            <person name="Zhuang Y."/>
            <person name="Zou Y."/>
            <person name="Lindquist E.A."/>
            <person name="Grimwood J."/>
            <person name="Barry K."/>
            <person name="Rokhsar D.S."/>
            <person name="Schmutz J."/>
            <person name="Stiller J.W."/>
            <person name="Grossman A.R."/>
            <person name="Prochnik S.E."/>
        </authorList>
    </citation>
    <scope>NUCLEOTIDE SEQUENCE [LARGE SCALE GENOMIC DNA]</scope>
    <source>
        <strain evidence="6">4086291</strain>
    </source>
</reference>
<name>A0A1X6PA94_PORUM</name>
<keyword evidence="5" id="KW-1133">Transmembrane helix</keyword>
<evidence type="ECO:0000256" key="1">
    <source>
        <dbReference type="ARBA" id="ARBA00022723"/>
    </source>
</evidence>
<evidence type="ECO:0000313" key="6">
    <source>
        <dbReference type="EMBL" id="OSX77829.1"/>
    </source>
</evidence>
<keyword evidence="5" id="KW-0472">Membrane</keyword>
<feature type="transmembrane region" description="Helical" evidence="5">
    <location>
        <begin position="206"/>
        <end position="224"/>
    </location>
</feature>
<accession>A0A1X6PA94</accession>
<dbReference type="Proteomes" id="UP000218209">
    <property type="component" value="Unassembled WGS sequence"/>
</dbReference>
<feature type="transmembrane region" description="Helical" evidence="5">
    <location>
        <begin position="173"/>
        <end position="200"/>
    </location>
</feature>
<evidence type="ECO:0000256" key="3">
    <source>
        <dbReference type="ARBA" id="ARBA00022833"/>
    </source>
</evidence>
<proteinExistence type="predicted"/>